<comment type="caution">
    <text evidence="2">The sequence shown here is derived from an EMBL/GenBank/DDBJ whole genome shotgun (WGS) entry which is preliminary data.</text>
</comment>
<dbReference type="RefSeq" id="XP_056752581.1">
    <property type="nucleotide sequence ID" value="XM_056896796.1"/>
</dbReference>
<gene>
    <name evidence="2" type="ORF">N7537_005739</name>
</gene>
<evidence type="ECO:0000313" key="3">
    <source>
        <dbReference type="Proteomes" id="UP001213799"/>
    </source>
</evidence>
<dbReference type="GeneID" id="81587038"/>
<name>A0AAD6H2F7_9EURO</name>
<sequence>MAENQGSCDLDLDGSFLEGLTPLIKRYTYHGKSQFFDILGAESAHFESSIDISEFLLFYASKETIENIFDPWNEDEDPSISKLCTSFDTTEQLLLITIPSFPHSAAADVVNTTILQTLIPMGLITALRGYPGATVEGADRGKQPNYGWGPKRRVPGQPRGPSITLQVAYSASDLKLTSDVRFWLNPDYGNANICLTLRIDRSRPEIRIEKWERQNNKAHRSQVIWVTKQGRQLKVTDHPLLIPFESLFRYQSTCPREKELEISQQQLEEIATTIWDVQWDQEGW</sequence>
<keyword evidence="3" id="KW-1185">Reference proteome</keyword>
<proteinExistence type="predicted"/>
<feature type="region of interest" description="Disordered" evidence="1">
    <location>
        <begin position="135"/>
        <end position="160"/>
    </location>
</feature>
<protein>
    <submittedName>
        <fullName evidence="2">Uncharacterized protein</fullName>
    </submittedName>
</protein>
<reference evidence="2" key="1">
    <citation type="journal article" date="2023" name="IMA Fungus">
        <title>Comparative genomic study of the Penicillium genus elucidates a diverse pangenome and 15 lateral gene transfer events.</title>
        <authorList>
            <person name="Petersen C."/>
            <person name="Sorensen T."/>
            <person name="Nielsen M.R."/>
            <person name="Sondergaard T.E."/>
            <person name="Sorensen J.L."/>
            <person name="Fitzpatrick D.A."/>
            <person name="Frisvad J.C."/>
            <person name="Nielsen K.L."/>
        </authorList>
    </citation>
    <scope>NUCLEOTIDE SEQUENCE</scope>
    <source>
        <strain evidence="2">IBT 12815</strain>
    </source>
</reference>
<accession>A0AAD6H2F7</accession>
<evidence type="ECO:0000313" key="2">
    <source>
        <dbReference type="EMBL" id="KAJ5602783.1"/>
    </source>
</evidence>
<dbReference type="EMBL" id="JAQJAE010000003">
    <property type="protein sequence ID" value="KAJ5602783.1"/>
    <property type="molecule type" value="Genomic_DNA"/>
</dbReference>
<reference evidence="2" key="2">
    <citation type="submission" date="2023-01" db="EMBL/GenBank/DDBJ databases">
        <authorList>
            <person name="Petersen C."/>
        </authorList>
    </citation>
    <scope>NUCLEOTIDE SEQUENCE</scope>
    <source>
        <strain evidence="2">IBT 12815</strain>
    </source>
</reference>
<dbReference type="AlphaFoldDB" id="A0AAD6H2F7"/>
<dbReference type="Proteomes" id="UP001213799">
    <property type="component" value="Unassembled WGS sequence"/>
</dbReference>
<organism evidence="2 3">
    <name type="scientific">Penicillium hordei</name>
    <dbReference type="NCBI Taxonomy" id="40994"/>
    <lineage>
        <taxon>Eukaryota</taxon>
        <taxon>Fungi</taxon>
        <taxon>Dikarya</taxon>
        <taxon>Ascomycota</taxon>
        <taxon>Pezizomycotina</taxon>
        <taxon>Eurotiomycetes</taxon>
        <taxon>Eurotiomycetidae</taxon>
        <taxon>Eurotiales</taxon>
        <taxon>Aspergillaceae</taxon>
        <taxon>Penicillium</taxon>
    </lineage>
</organism>
<evidence type="ECO:0000256" key="1">
    <source>
        <dbReference type="SAM" id="MobiDB-lite"/>
    </source>
</evidence>